<feature type="chain" id="PRO_5031336084" description="FZ domain-containing protein" evidence="1">
    <location>
        <begin position="30"/>
        <end position="225"/>
    </location>
</feature>
<organism evidence="2">
    <name type="scientific">Guillardia theta</name>
    <name type="common">Cryptophyte</name>
    <name type="synonym">Cryptomonas phi</name>
    <dbReference type="NCBI Taxonomy" id="55529"/>
    <lineage>
        <taxon>Eukaryota</taxon>
        <taxon>Cryptophyceae</taxon>
        <taxon>Pyrenomonadales</taxon>
        <taxon>Geminigeraceae</taxon>
        <taxon>Guillardia</taxon>
    </lineage>
</organism>
<evidence type="ECO:0008006" key="3">
    <source>
        <dbReference type="Google" id="ProtNLM"/>
    </source>
</evidence>
<evidence type="ECO:0000313" key="2">
    <source>
        <dbReference type="EMBL" id="CAE2309361.1"/>
    </source>
</evidence>
<reference evidence="2" key="1">
    <citation type="submission" date="2021-01" db="EMBL/GenBank/DDBJ databases">
        <authorList>
            <person name="Corre E."/>
            <person name="Pelletier E."/>
            <person name="Niang G."/>
            <person name="Scheremetjew M."/>
            <person name="Finn R."/>
            <person name="Kale V."/>
            <person name="Holt S."/>
            <person name="Cochrane G."/>
            <person name="Meng A."/>
            <person name="Brown T."/>
            <person name="Cohen L."/>
        </authorList>
    </citation>
    <scope>NUCLEOTIDE SEQUENCE</scope>
    <source>
        <strain evidence="2">CCMP 2712</strain>
    </source>
</reference>
<keyword evidence="1" id="KW-0732">Signal</keyword>
<accession>A0A7S4KYI8</accession>
<sequence length="225" mass="24433">MIARNSLKASSFFTAFVVFLLFSLPLCNGLDCYNSSVTVSSPEGLCGSRTFMAASCADDQGAADDMAKQMYQVMLQTFLPIGYDFPTKYWPCSSFYDWAFCHSKVKQSASCGGMCNMLWGVMESAMTRCTSSSQCSKPSINVSSVSSYKKPCCSSMKDLVASSCTLTGTDLETAVNSLRTDIYPKCSDKDCFTFSASRGSKTGVRVTVVLLLSMVCLVRSIFPPL</sequence>
<dbReference type="AlphaFoldDB" id="A0A7S4KYI8"/>
<protein>
    <recommendedName>
        <fullName evidence="3">FZ domain-containing protein</fullName>
    </recommendedName>
</protein>
<dbReference type="EMBL" id="HBKN01026454">
    <property type="protein sequence ID" value="CAE2309361.1"/>
    <property type="molecule type" value="Transcribed_RNA"/>
</dbReference>
<feature type="signal peptide" evidence="1">
    <location>
        <begin position="1"/>
        <end position="29"/>
    </location>
</feature>
<evidence type="ECO:0000256" key="1">
    <source>
        <dbReference type="SAM" id="SignalP"/>
    </source>
</evidence>
<proteinExistence type="predicted"/>
<name>A0A7S4KYI8_GUITH</name>
<gene>
    <name evidence="2" type="ORF">GTHE00462_LOCUS20440</name>
</gene>